<proteinExistence type="inferred from homology"/>
<dbReference type="PANTHER" id="PTHR44196:SF1">
    <property type="entry name" value="DEHYDROGENASE_REDUCTASE SDR FAMILY MEMBER 7B"/>
    <property type="match status" value="1"/>
</dbReference>
<keyword evidence="2" id="KW-0560">Oxidoreductase</keyword>
<dbReference type="InterPro" id="IPR036291">
    <property type="entry name" value="NAD(P)-bd_dom_sf"/>
</dbReference>
<dbReference type="GO" id="GO:0016491">
    <property type="term" value="F:oxidoreductase activity"/>
    <property type="evidence" value="ECO:0007669"/>
    <property type="project" value="UniProtKB-KW"/>
</dbReference>
<dbReference type="Proteomes" id="UP001218362">
    <property type="component" value="Chromosome"/>
</dbReference>
<gene>
    <name evidence="4" type="ORF">P0Y56_01410</name>
</gene>
<sequence length="306" mass="32685">MTFEFKGRTAFITGGASGAGFGQAKVFGREGCKVAIADIRGAAVEQAVAELRAEGIEAYGVELDITDRAAFARAADEAEGALGPVSMLFGTAGVSIFGPLEQASYDDYDWVFGVNLGGVVNLMQTFVPRMIARGIGGHIVNTASLGCFYANSGSGIYSASKFAVHGITMAMRDALKDKGIGVSLVAPANIKSNIAESINTRPEKFGHSGYKVDEREIAALHDIYSQGMEPEELAGHVKQAIVANRFYVIPYPETRGLLEATFQQALDAIPPADSDLDGQAKRHEAMLKYVAARREMDTERYGVSTR</sequence>
<evidence type="ECO:0000256" key="2">
    <source>
        <dbReference type="ARBA" id="ARBA00023002"/>
    </source>
</evidence>
<dbReference type="KEGG" id="acob:P0Y56_01410"/>
<evidence type="ECO:0000256" key="3">
    <source>
        <dbReference type="RuleBase" id="RU000363"/>
    </source>
</evidence>
<evidence type="ECO:0000256" key="1">
    <source>
        <dbReference type="ARBA" id="ARBA00006484"/>
    </source>
</evidence>
<dbReference type="PRINTS" id="PR00081">
    <property type="entry name" value="GDHRDH"/>
</dbReference>
<dbReference type="Pfam" id="PF00106">
    <property type="entry name" value="adh_short"/>
    <property type="match status" value="1"/>
</dbReference>
<evidence type="ECO:0000313" key="5">
    <source>
        <dbReference type="Proteomes" id="UP001218362"/>
    </source>
</evidence>
<dbReference type="EMBL" id="CP119316">
    <property type="protein sequence ID" value="WEK46971.1"/>
    <property type="molecule type" value="Genomic_DNA"/>
</dbReference>
<name>A0AAJ5X9D4_9SPHN</name>
<dbReference type="InterPro" id="IPR002347">
    <property type="entry name" value="SDR_fam"/>
</dbReference>
<dbReference type="Gene3D" id="3.40.50.720">
    <property type="entry name" value="NAD(P)-binding Rossmann-like Domain"/>
    <property type="match status" value="1"/>
</dbReference>
<accession>A0AAJ5X9D4</accession>
<comment type="similarity">
    <text evidence="1 3">Belongs to the short-chain dehydrogenases/reductases (SDR) family.</text>
</comment>
<protein>
    <submittedName>
        <fullName evidence="4">SDR family NAD(P)-dependent oxidoreductase</fullName>
    </submittedName>
</protein>
<organism evidence="4 5">
    <name type="scientific">Candidatus Andeanibacterium colombiense</name>
    <dbReference type="NCBI Taxonomy" id="3121345"/>
    <lineage>
        <taxon>Bacteria</taxon>
        <taxon>Pseudomonadati</taxon>
        <taxon>Pseudomonadota</taxon>
        <taxon>Alphaproteobacteria</taxon>
        <taxon>Sphingomonadales</taxon>
        <taxon>Sphingomonadaceae</taxon>
        <taxon>Candidatus Andeanibacterium</taxon>
    </lineage>
</organism>
<dbReference type="SUPFAM" id="SSF51735">
    <property type="entry name" value="NAD(P)-binding Rossmann-fold domains"/>
    <property type="match status" value="1"/>
</dbReference>
<dbReference type="GO" id="GO:0016020">
    <property type="term" value="C:membrane"/>
    <property type="evidence" value="ECO:0007669"/>
    <property type="project" value="TreeGrafter"/>
</dbReference>
<dbReference type="PROSITE" id="PS00061">
    <property type="entry name" value="ADH_SHORT"/>
    <property type="match status" value="1"/>
</dbReference>
<dbReference type="PRINTS" id="PR00080">
    <property type="entry name" value="SDRFAMILY"/>
</dbReference>
<dbReference type="AlphaFoldDB" id="A0AAJ5X9D4"/>
<dbReference type="InterPro" id="IPR020904">
    <property type="entry name" value="Sc_DH/Rdtase_CS"/>
</dbReference>
<reference evidence="4" key="1">
    <citation type="submission" date="2023-03" db="EMBL/GenBank/DDBJ databases">
        <title>Andean soil-derived lignocellulolytic bacterial consortium as a source of novel taxa and putative plastic-active enzymes.</title>
        <authorList>
            <person name="Diaz-Garcia L."/>
            <person name="Chuvochina M."/>
            <person name="Feuerriegel G."/>
            <person name="Bunk B."/>
            <person name="Sproer C."/>
            <person name="Streit W.R."/>
            <person name="Rodriguez L.M."/>
            <person name="Overmann J."/>
            <person name="Jimenez D.J."/>
        </authorList>
    </citation>
    <scope>NUCLEOTIDE SEQUENCE</scope>
    <source>
        <strain evidence="4">MAG 26</strain>
    </source>
</reference>
<evidence type="ECO:0000313" key="4">
    <source>
        <dbReference type="EMBL" id="WEK46971.1"/>
    </source>
</evidence>
<dbReference type="CDD" id="cd05233">
    <property type="entry name" value="SDR_c"/>
    <property type="match status" value="1"/>
</dbReference>
<dbReference type="PANTHER" id="PTHR44196">
    <property type="entry name" value="DEHYDROGENASE/REDUCTASE SDR FAMILY MEMBER 7B"/>
    <property type="match status" value="1"/>
</dbReference>